<dbReference type="InterPro" id="IPR042974">
    <property type="entry name" value="JAM-C"/>
</dbReference>
<keyword evidence="2" id="KW-1133">Transmembrane helix</keyword>
<evidence type="ECO:0000256" key="3">
    <source>
        <dbReference type="SAM" id="SignalP"/>
    </source>
</evidence>
<gene>
    <name evidence="5" type="primary">VDAC2</name>
</gene>
<evidence type="ECO:0000259" key="4">
    <source>
        <dbReference type="PROSITE" id="PS50835"/>
    </source>
</evidence>
<dbReference type="Pfam" id="PF08205">
    <property type="entry name" value="C2-set_2"/>
    <property type="match status" value="1"/>
</dbReference>
<feature type="domain" description="Ig-like" evidence="4">
    <location>
        <begin position="133"/>
        <end position="229"/>
    </location>
</feature>
<name>A0A3B4CAV9_PYGNA</name>
<dbReference type="InterPro" id="IPR036179">
    <property type="entry name" value="Ig-like_dom_sf"/>
</dbReference>
<keyword evidence="2" id="KW-0472">Membrane</keyword>
<dbReference type="GO" id="GO:0005178">
    <property type="term" value="F:integrin binding"/>
    <property type="evidence" value="ECO:0007669"/>
    <property type="project" value="TreeGrafter"/>
</dbReference>
<sequence>MAVQAVLLLILMSVSLGNTQTEMLKLECQTAVGVVGQTTKLCCSFKKNFKADQINITAGFVTKRGERDPLFWFKKGVANGDHRFKPPSLNDPSLLLTDTAVSDEGQYDYTVLTNRGITKEALRINVTAKYNPPSVSTWPEKIEEGSPAELNCIASGGYPAGTIQWFDSTNTNWTMNATLEITEREDQLLHLSSKLTFAKINSSWAPFKCVVLNSKFVKDGETTSHQSHTGDEDRSGDTGFIGGSVIAGLIVIGLIIVGLLLALLYRRRHVQRDFPGITRQAGADADADIDADEVGSLHAPVKHKGFYLHRFSHALSDGSVPVVAFKIPSSNLGLSGLYVSSPIHARESLNHLLCCLCCRSSAEAKWRC</sequence>
<keyword evidence="1" id="KW-1015">Disulfide bond</keyword>
<reference evidence="5 6" key="1">
    <citation type="submission" date="2020-10" db="EMBL/GenBank/DDBJ databases">
        <title>Pygocentrus nattereri (red-bellied piranha) genome, fPygNat1, primary haplotype.</title>
        <authorList>
            <person name="Myers G."/>
            <person name="Meyer A."/>
            <person name="Karagic N."/>
            <person name="Pippel M."/>
            <person name="Winkler S."/>
            <person name="Tracey A."/>
            <person name="Wood J."/>
            <person name="Formenti G."/>
            <person name="Howe K."/>
            <person name="Fedrigo O."/>
            <person name="Jarvis E.D."/>
        </authorList>
    </citation>
    <scope>NUCLEOTIDE SEQUENCE [LARGE SCALE GENOMIC DNA]</scope>
</reference>
<dbReference type="GO" id="GO:0098636">
    <property type="term" value="C:protein complex involved in cell adhesion"/>
    <property type="evidence" value="ECO:0007669"/>
    <property type="project" value="TreeGrafter"/>
</dbReference>
<dbReference type="STRING" id="42514.ENSPNAP00000007564"/>
<keyword evidence="6" id="KW-1185">Reference proteome</keyword>
<dbReference type="AlphaFoldDB" id="A0A3B4CAV9"/>
<keyword evidence="2" id="KW-0812">Transmembrane</keyword>
<reference evidence="5" key="2">
    <citation type="submission" date="2025-08" db="UniProtKB">
        <authorList>
            <consortium name="Ensembl"/>
        </authorList>
    </citation>
    <scope>IDENTIFICATION</scope>
</reference>
<feature type="transmembrane region" description="Helical" evidence="2">
    <location>
        <begin position="240"/>
        <end position="265"/>
    </location>
</feature>
<dbReference type="Ensembl" id="ENSPNAT00000001616.2">
    <property type="protein sequence ID" value="ENSPNAP00000007564.1"/>
    <property type="gene ID" value="ENSPNAG00000002714.2"/>
</dbReference>
<dbReference type="GO" id="GO:0042803">
    <property type="term" value="F:protein homodimerization activity"/>
    <property type="evidence" value="ECO:0007669"/>
    <property type="project" value="InterPro"/>
</dbReference>
<dbReference type="Proteomes" id="UP001501920">
    <property type="component" value="Chromosome 30"/>
</dbReference>
<accession>A0A3B4CAV9</accession>
<feature type="signal peptide" evidence="3">
    <location>
        <begin position="1"/>
        <end position="17"/>
    </location>
</feature>
<dbReference type="Gene3D" id="2.60.40.10">
    <property type="entry name" value="Immunoglobulins"/>
    <property type="match status" value="2"/>
</dbReference>
<organism evidence="5 6">
    <name type="scientific">Pygocentrus nattereri</name>
    <name type="common">Red-bellied piranha</name>
    <dbReference type="NCBI Taxonomy" id="42514"/>
    <lineage>
        <taxon>Eukaryota</taxon>
        <taxon>Metazoa</taxon>
        <taxon>Chordata</taxon>
        <taxon>Craniata</taxon>
        <taxon>Vertebrata</taxon>
        <taxon>Euteleostomi</taxon>
        <taxon>Actinopterygii</taxon>
        <taxon>Neopterygii</taxon>
        <taxon>Teleostei</taxon>
        <taxon>Ostariophysi</taxon>
        <taxon>Characiformes</taxon>
        <taxon>Characoidei</taxon>
        <taxon>Pygocentrus</taxon>
    </lineage>
</organism>
<dbReference type="InterPro" id="IPR013783">
    <property type="entry name" value="Ig-like_fold"/>
</dbReference>
<protein>
    <recommendedName>
        <fullName evidence="4">Ig-like domain-containing protein</fullName>
    </recommendedName>
</protein>
<dbReference type="PROSITE" id="PS50835">
    <property type="entry name" value="IG_LIKE"/>
    <property type="match status" value="1"/>
</dbReference>
<evidence type="ECO:0000313" key="5">
    <source>
        <dbReference type="Ensembl" id="ENSPNAP00000007564.1"/>
    </source>
</evidence>
<keyword evidence="3" id="KW-0732">Signal</keyword>
<dbReference type="PANTHER" id="PTHR44598">
    <property type="entry name" value="JUNCTIONAL ADHESION MOLECULE C"/>
    <property type="match status" value="1"/>
</dbReference>
<dbReference type="GO" id="GO:0098632">
    <property type="term" value="F:cell-cell adhesion mediator activity"/>
    <property type="evidence" value="ECO:0007669"/>
    <property type="project" value="TreeGrafter"/>
</dbReference>
<dbReference type="GeneTree" id="ENSGT00540000073890"/>
<dbReference type="InterPro" id="IPR007110">
    <property type="entry name" value="Ig-like_dom"/>
</dbReference>
<dbReference type="GO" id="GO:0046982">
    <property type="term" value="F:protein heterodimerization activity"/>
    <property type="evidence" value="ECO:0007669"/>
    <property type="project" value="InterPro"/>
</dbReference>
<dbReference type="PANTHER" id="PTHR44598:SF3">
    <property type="entry name" value="JUNCTIONAL ADHESION MOLECULE 3B"/>
    <property type="match status" value="1"/>
</dbReference>
<feature type="chain" id="PRO_5017460122" description="Ig-like domain-containing protein" evidence="3">
    <location>
        <begin position="18"/>
        <end position="368"/>
    </location>
</feature>
<evidence type="ECO:0000313" key="6">
    <source>
        <dbReference type="Proteomes" id="UP001501920"/>
    </source>
</evidence>
<dbReference type="SUPFAM" id="SSF48726">
    <property type="entry name" value="Immunoglobulin"/>
    <property type="match status" value="2"/>
</dbReference>
<dbReference type="GO" id="GO:0044291">
    <property type="term" value="C:cell-cell contact zone"/>
    <property type="evidence" value="ECO:0007669"/>
    <property type="project" value="TreeGrafter"/>
</dbReference>
<dbReference type="GO" id="GO:0005886">
    <property type="term" value="C:plasma membrane"/>
    <property type="evidence" value="ECO:0007669"/>
    <property type="project" value="TreeGrafter"/>
</dbReference>
<dbReference type="InterPro" id="IPR013162">
    <property type="entry name" value="CD80_C2-set"/>
</dbReference>
<evidence type="ECO:0000256" key="2">
    <source>
        <dbReference type="SAM" id="Phobius"/>
    </source>
</evidence>
<dbReference type="GO" id="GO:0016477">
    <property type="term" value="P:cell migration"/>
    <property type="evidence" value="ECO:0007669"/>
    <property type="project" value="TreeGrafter"/>
</dbReference>
<evidence type="ECO:0000256" key="1">
    <source>
        <dbReference type="ARBA" id="ARBA00023157"/>
    </source>
</evidence>
<reference evidence="5" key="3">
    <citation type="submission" date="2025-09" db="UniProtKB">
        <authorList>
            <consortium name="Ensembl"/>
        </authorList>
    </citation>
    <scope>IDENTIFICATION</scope>
</reference>
<proteinExistence type="predicted"/>